<accession>A0A9X2H1H2</accession>
<feature type="transmembrane region" description="Helical" evidence="1">
    <location>
        <begin position="52"/>
        <end position="77"/>
    </location>
</feature>
<keyword evidence="1" id="KW-1133">Transmembrane helix</keyword>
<gene>
    <name evidence="2" type="ORF">BJ978_003268</name>
</gene>
<dbReference type="Proteomes" id="UP001139722">
    <property type="component" value="Unassembled WGS sequence"/>
</dbReference>
<dbReference type="EMBL" id="JAMZDY010000001">
    <property type="protein sequence ID" value="MCP2372592.1"/>
    <property type="molecule type" value="Genomic_DNA"/>
</dbReference>
<dbReference type="OrthoDB" id="4990996at2"/>
<sequence>MSEPRQADSQRLERILAYMFTAMVLLSVAAFIAVMVGTMAGAAENDGFSQGLWPVVIMLPWFALPLGFLLLISLLIVHAVKRARSTRPRTN</sequence>
<dbReference type="AlphaFoldDB" id="A0A9X2H1H2"/>
<evidence type="ECO:0000313" key="2">
    <source>
        <dbReference type="EMBL" id="MCP2372592.1"/>
    </source>
</evidence>
<reference evidence="2" key="1">
    <citation type="submission" date="2022-06" db="EMBL/GenBank/DDBJ databases">
        <title>Sequencing the genomes of 1000 actinobacteria strains.</title>
        <authorList>
            <person name="Klenk H.-P."/>
        </authorList>
    </citation>
    <scope>NUCLEOTIDE SEQUENCE</scope>
    <source>
        <strain evidence="2">DSM 22016</strain>
    </source>
</reference>
<keyword evidence="3" id="KW-1185">Reference proteome</keyword>
<evidence type="ECO:0000256" key="1">
    <source>
        <dbReference type="SAM" id="Phobius"/>
    </source>
</evidence>
<feature type="transmembrane region" description="Helical" evidence="1">
    <location>
        <begin position="15"/>
        <end position="40"/>
    </location>
</feature>
<name>A0A9X2H1H2_9MICO</name>
<proteinExistence type="predicted"/>
<protein>
    <submittedName>
        <fullName evidence="2">Ni/Fe-hydrogenase subunit HybB-like protein</fullName>
    </submittedName>
</protein>
<comment type="caution">
    <text evidence="2">The sequence shown here is derived from an EMBL/GenBank/DDBJ whole genome shotgun (WGS) entry which is preliminary data.</text>
</comment>
<keyword evidence="1" id="KW-0472">Membrane</keyword>
<organism evidence="2 3">
    <name type="scientific">Agromyces terreus</name>
    <dbReference type="NCBI Taxonomy" id="424795"/>
    <lineage>
        <taxon>Bacteria</taxon>
        <taxon>Bacillati</taxon>
        <taxon>Actinomycetota</taxon>
        <taxon>Actinomycetes</taxon>
        <taxon>Micrococcales</taxon>
        <taxon>Microbacteriaceae</taxon>
        <taxon>Agromyces</taxon>
    </lineage>
</organism>
<dbReference type="RefSeq" id="WP_156997347.1">
    <property type="nucleotide sequence ID" value="NZ_BAAANU010000005.1"/>
</dbReference>
<evidence type="ECO:0000313" key="3">
    <source>
        <dbReference type="Proteomes" id="UP001139722"/>
    </source>
</evidence>
<keyword evidence="1" id="KW-0812">Transmembrane</keyword>